<dbReference type="Pfam" id="PF07103">
    <property type="entry name" value="DUF1365"/>
    <property type="match status" value="1"/>
</dbReference>
<accession>A0A0P1EXB7</accession>
<proteinExistence type="predicted"/>
<sequence length="253" mass="28856">MTRVLEHIPGHTWHGRKGAVENAFKYSIDYVLLDLEDEGPLPALFSRNRRNLAAVYDADHGGPRGEGRGLSWVNQVLQAYGLQFQRGKTLLLTQPRMFGYVFNPVSFWLCYDVENELRVVIAEVSNTYGDRHSYLCHTDNLSPITAETEMHATKIFYVSPFQKIEGDYTFRFNITDERIGVWIDYSGGKGGLIATLCGKRQPLTSKGLAFAALRRPLGARRVMALIHWQALKLWWKGARFRTRPTPPPEEVSR</sequence>
<dbReference type="Proteomes" id="UP000051298">
    <property type="component" value="Unassembled WGS sequence"/>
</dbReference>
<organism evidence="1 2">
    <name type="scientific">Thalassobacter stenotrophicus</name>
    <dbReference type="NCBI Taxonomy" id="266809"/>
    <lineage>
        <taxon>Bacteria</taxon>
        <taxon>Pseudomonadati</taxon>
        <taxon>Pseudomonadota</taxon>
        <taxon>Alphaproteobacteria</taxon>
        <taxon>Rhodobacterales</taxon>
        <taxon>Roseobacteraceae</taxon>
        <taxon>Thalassobacter</taxon>
    </lineage>
</organism>
<evidence type="ECO:0000313" key="2">
    <source>
        <dbReference type="Proteomes" id="UP000051298"/>
    </source>
</evidence>
<evidence type="ECO:0008006" key="3">
    <source>
        <dbReference type="Google" id="ProtNLM"/>
    </source>
</evidence>
<name>A0A0P1EXB7_9RHOB</name>
<gene>
    <name evidence="1" type="ORF">THS5294_01028</name>
</gene>
<evidence type="ECO:0000313" key="1">
    <source>
        <dbReference type="EMBL" id="CUH59741.1"/>
    </source>
</evidence>
<dbReference type="STRING" id="266809.PM03_08635"/>
<dbReference type="EMBL" id="CYRX01000011">
    <property type="protein sequence ID" value="CUH59741.1"/>
    <property type="molecule type" value="Genomic_DNA"/>
</dbReference>
<protein>
    <recommendedName>
        <fullName evidence="3">Cyclopropane-fatty-acyl-phospholipid synthase</fullName>
    </recommendedName>
</protein>
<dbReference type="InterPro" id="IPR010775">
    <property type="entry name" value="DUF1365"/>
</dbReference>
<dbReference type="eggNOG" id="COG3496">
    <property type="taxonomic scope" value="Bacteria"/>
</dbReference>
<dbReference type="RefSeq" id="WP_058122880.1">
    <property type="nucleotide sequence ID" value="NZ_CYRX01000011.1"/>
</dbReference>
<dbReference type="PANTHER" id="PTHR33973">
    <property type="entry name" value="OS07G0153300 PROTEIN"/>
    <property type="match status" value="1"/>
</dbReference>
<reference evidence="1 2" key="1">
    <citation type="submission" date="2015-09" db="EMBL/GenBank/DDBJ databases">
        <authorList>
            <consortium name="Swine Surveillance"/>
        </authorList>
    </citation>
    <scope>NUCLEOTIDE SEQUENCE [LARGE SCALE GENOMIC DNA]</scope>
    <source>
        <strain evidence="1 2">CECT 5294</strain>
    </source>
</reference>
<dbReference type="PANTHER" id="PTHR33973:SF4">
    <property type="entry name" value="OS07G0153300 PROTEIN"/>
    <property type="match status" value="1"/>
</dbReference>
<dbReference type="AlphaFoldDB" id="A0A0P1EXB7"/>